<accession>A0ABS6D832</accession>
<dbReference type="PANTHER" id="PTHR30185">
    <property type="entry name" value="CRYPTIC BETA-GLUCOSIDE BGL OPERON ANTITERMINATOR"/>
    <property type="match status" value="1"/>
</dbReference>
<reference evidence="2 3" key="1">
    <citation type="submission" date="2021-06" db="EMBL/GenBank/DDBJ databases">
        <title>Faecalicatena sp. nov. isolated from porcine feces.</title>
        <authorList>
            <person name="Oh B.S."/>
            <person name="Lee J.H."/>
        </authorList>
    </citation>
    <scope>NUCLEOTIDE SEQUENCE [LARGE SCALE GENOMIC DNA]</scope>
    <source>
        <strain evidence="2 3">AGMB00832</strain>
    </source>
</reference>
<dbReference type="Pfam" id="PF03123">
    <property type="entry name" value="CAT_RBD"/>
    <property type="match status" value="1"/>
</dbReference>
<dbReference type="Pfam" id="PF00874">
    <property type="entry name" value="PRD"/>
    <property type="match status" value="2"/>
</dbReference>
<name>A0ABS6D832_9FIRM</name>
<dbReference type="RefSeq" id="WP_216244220.1">
    <property type="nucleotide sequence ID" value="NZ_JABACJ020000020.1"/>
</dbReference>
<dbReference type="InterPro" id="IPR004341">
    <property type="entry name" value="CAT_RNA-bd_dom"/>
</dbReference>
<feature type="domain" description="PRD" evidence="1">
    <location>
        <begin position="170"/>
        <end position="280"/>
    </location>
</feature>
<keyword evidence="3" id="KW-1185">Reference proteome</keyword>
<dbReference type="InterPro" id="IPR050661">
    <property type="entry name" value="BglG_antiterminators"/>
</dbReference>
<evidence type="ECO:0000313" key="2">
    <source>
        <dbReference type="EMBL" id="MBU3877596.1"/>
    </source>
</evidence>
<proteinExistence type="predicted"/>
<protein>
    <submittedName>
        <fullName evidence="2">PRD domain-containing protein</fullName>
    </submittedName>
</protein>
<gene>
    <name evidence="2" type="ORF">HGO97_017475</name>
</gene>
<dbReference type="Proteomes" id="UP000723714">
    <property type="component" value="Unassembled WGS sequence"/>
</dbReference>
<feature type="domain" description="PRD" evidence="1">
    <location>
        <begin position="54"/>
        <end position="169"/>
    </location>
</feature>
<dbReference type="EMBL" id="JABACJ020000020">
    <property type="protein sequence ID" value="MBU3877596.1"/>
    <property type="molecule type" value="Genomic_DNA"/>
</dbReference>
<dbReference type="SMART" id="SM01061">
    <property type="entry name" value="CAT_RBD"/>
    <property type="match status" value="1"/>
</dbReference>
<organism evidence="2 3">
    <name type="scientific">Faecalicatena faecalis</name>
    <dbReference type="NCBI Taxonomy" id="2726362"/>
    <lineage>
        <taxon>Bacteria</taxon>
        <taxon>Bacillati</taxon>
        <taxon>Bacillota</taxon>
        <taxon>Clostridia</taxon>
        <taxon>Lachnospirales</taxon>
        <taxon>Lachnospiraceae</taxon>
        <taxon>Faecalicatena</taxon>
    </lineage>
</organism>
<evidence type="ECO:0000259" key="1">
    <source>
        <dbReference type="PROSITE" id="PS51372"/>
    </source>
</evidence>
<dbReference type="PROSITE" id="PS51372">
    <property type="entry name" value="PRD_2"/>
    <property type="match status" value="2"/>
</dbReference>
<dbReference type="PANTHER" id="PTHR30185:SF15">
    <property type="entry name" value="CRYPTIC BETA-GLUCOSIDE BGL OPERON ANTITERMINATOR"/>
    <property type="match status" value="1"/>
</dbReference>
<sequence>MKIIRVLNTNAVVTVDSKGREIIATGVGIGFKKKKGENLDESLLDKTYYLQNAEESHRLQEVVKEISEQYLEIAGRVVEAARMEGLQIRDTLYITLTDHINSALDRDRAGIHLKNMMKLEVKKFYPKEYQVGRDAIQWIYEKSGVDLGNDEAAFIAMHIVSAEFEVSQGCDVEKITEVITAILRIIKIHFKIEFQEDSVSYQRFLTHLKFFAVRVLDQKPYQDSMREIYKVMVEQNPGAYSGVVKVGQYIEKQLEHRLSIDEQLYLLIHIKRILDEQELTE</sequence>
<dbReference type="InterPro" id="IPR011608">
    <property type="entry name" value="PRD"/>
</dbReference>
<evidence type="ECO:0000313" key="3">
    <source>
        <dbReference type="Proteomes" id="UP000723714"/>
    </source>
</evidence>
<comment type="caution">
    <text evidence="2">The sequence shown here is derived from an EMBL/GenBank/DDBJ whole genome shotgun (WGS) entry which is preliminary data.</text>
</comment>